<dbReference type="PANTHER" id="PTHR13285:SF23">
    <property type="entry name" value="TEICHOIC ACID D-ALANYLTRANSFERASE"/>
    <property type="match status" value="1"/>
</dbReference>
<evidence type="ECO:0000313" key="11">
    <source>
        <dbReference type="EMBL" id="ASF43576.1"/>
    </source>
</evidence>
<feature type="transmembrane region" description="Helical" evidence="10">
    <location>
        <begin position="402"/>
        <end position="423"/>
    </location>
</feature>
<evidence type="ECO:0000256" key="9">
    <source>
        <dbReference type="PIRNR" id="PIRNR016636"/>
    </source>
</evidence>
<feature type="transmembrane region" description="Helical" evidence="10">
    <location>
        <begin position="218"/>
        <end position="235"/>
    </location>
</feature>
<dbReference type="GO" id="GO:0005886">
    <property type="term" value="C:plasma membrane"/>
    <property type="evidence" value="ECO:0007669"/>
    <property type="project" value="UniProtKB-SubCell"/>
</dbReference>
<evidence type="ECO:0000256" key="1">
    <source>
        <dbReference type="ARBA" id="ARBA00004651"/>
    </source>
</evidence>
<dbReference type="GO" id="GO:0016746">
    <property type="term" value="F:acyltransferase activity"/>
    <property type="evidence" value="ECO:0007669"/>
    <property type="project" value="UniProtKB-KW"/>
</dbReference>
<feature type="transmembrane region" description="Helical" evidence="10">
    <location>
        <begin position="33"/>
        <end position="51"/>
    </location>
</feature>
<dbReference type="InterPro" id="IPR024194">
    <property type="entry name" value="Ac/AlaTfrase_AlgI/DltB"/>
</dbReference>
<feature type="transmembrane region" description="Helical" evidence="10">
    <location>
        <begin position="498"/>
        <end position="515"/>
    </location>
</feature>
<keyword evidence="5 10" id="KW-0812">Transmembrane</keyword>
<feature type="transmembrane region" description="Helical" evidence="10">
    <location>
        <begin position="179"/>
        <end position="198"/>
    </location>
</feature>
<dbReference type="InterPro" id="IPR051085">
    <property type="entry name" value="MB_O-acyltransferase"/>
</dbReference>
<dbReference type="InterPro" id="IPR004299">
    <property type="entry name" value="MBOAT_fam"/>
</dbReference>
<keyword evidence="3 9" id="KW-1003">Cell membrane</keyword>
<evidence type="ECO:0000313" key="12">
    <source>
        <dbReference type="Proteomes" id="UP000197007"/>
    </source>
</evidence>
<comment type="subcellular location">
    <subcellularLocation>
        <location evidence="1">Cell membrane</location>
        <topology evidence="1">Multi-pass membrane protein</topology>
    </subcellularLocation>
</comment>
<sequence>MNTAALAQWFTDNFSFTTEQVKQWFTYNPNHPLLFNSSLFLGLFLVFYLVYIITKKHVHFRTVYVTLFSLFFYYKAGGNYFVLLILSSVLDYFFAGQIYKAQKPAARKFFLAVSMITNLGILFYFKYTNFLIDSFNAIFQSNFALMDIILPVGISFYTFQTMSYTIDVYRREIEPAKSFLDFAFFVCFFPQLVAGPIVRAKDFIPQIYKKLTLTKEETSLALFLIIGGLLKKAVISDYISLNFVDRVFEAPNSYTPFENLMAVYGYSLQIYCDFSGYSDMAIGLALLMGFTLPINFRTPYQSKNITEFWRRWHISLSTWLKDYLYFSVGGNRRGTFWGYFFPTLFFGATLFWAVKMYDTTPIPLYITAGAIIVFVLAIVVAKDRKKSVRSHFNQMTTMLLGGLWHGANLRFIIWGALHGLALAVHKTFMDFFPAKKEDEKKGFFSSTANVIFVIITFHFVAFCWIFFRAKDFDIALTVMNNIAELQFDWHKWQTIIEGYRNVFLLMAIGFVWHFFPQNMNDQLKNFFGSMPILFKAVIVALTFWVVYATASSGAQPFIYFQF</sequence>
<keyword evidence="7 9" id="KW-0472">Membrane</keyword>
<feature type="transmembrane region" description="Helical" evidence="10">
    <location>
        <begin position="527"/>
        <end position="547"/>
    </location>
</feature>
<evidence type="ECO:0000256" key="5">
    <source>
        <dbReference type="ARBA" id="ARBA00022692"/>
    </source>
</evidence>
<organism evidence="11 12">
    <name type="scientific">Capnocytophaga endodontalis</name>
    <dbReference type="NCBI Taxonomy" id="2708117"/>
    <lineage>
        <taxon>Bacteria</taxon>
        <taxon>Pseudomonadati</taxon>
        <taxon>Bacteroidota</taxon>
        <taxon>Flavobacteriia</taxon>
        <taxon>Flavobacteriales</taxon>
        <taxon>Flavobacteriaceae</taxon>
        <taxon>Capnocytophaga</taxon>
    </lineage>
</organism>
<feature type="transmembrane region" description="Helical" evidence="10">
    <location>
        <begin position="362"/>
        <end position="381"/>
    </location>
</feature>
<evidence type="ECO:0000256" key="3">
    <source>
        <dbReference type="ARBA" id="ARBA00022475"/>
    </source>
</evidence>
<evidence type="ECO:0000256" key="4">
    <source>
        <dbReference type="ARBA" id="ARBA00022679"/>
    </source>
</evidence>
<evidence type="ECO:0000256" key="6">
    <source>
        <dbReference type="ARBA" id="ARBA00022989"/>
    </source>
</evidence>
<feature type="transmembrane region" description="Helical" evidence="10">
    <location>
        <begin position="336"/>
        <end position="356"/>
    </location>
</feature>
<feature type="transmembrane region" description="Helical" evidence="10">
    <location>
        <begin position="137"/>
        <end position="159"/>
    </location>
</feature>
<protein>
    <submittedName>
        <fullName evidence="11">MBOAT family protein</fullName>
    </submittedName>
</protein>
<dbReference type="AlphaFoldDB" id="A0A1Z4BQL4"/>
<evidence type="ECO:0000256" key="10">
    <source>
        <dbReference type="SAM" id="Phobius"/>
    </source>
</evidence>
<dbReference type="RefSeq" id="WP_009414027.1">
    <property type="nucleotide sequence ID" value="NZ_CP022022.1"/>
</dbReference>
<keyword evidence="12" id="KW-1185">Reference proteome</keyword>
<dbReference type="PIRSF" id="PIRSF500217">
    <property type="entry name" value="AlgI"/>
    <property type="match status" value="1"/>
</dbReference>
<evidence type="ECO:0000256" key="2">
    <source>
        <dbReference type="ARBA" id="ARBA00010323"/>
    </source>
</evidence>
<reference evidence="12" key="1">
    <citation type="submission" date="2017-06" db="EMBL/GenBank/DDBJ databases">
        <title>Complete genome sequence of Capnocytophaga sp. KCOM 1579 (=ChDC OS43) isolated from a human refractory periapical abscess lesion.</title>
        <authorList>
            <person name="Kook J.-K."/>
            <person name="Park S.-N."/>
            <person name="Lim Y.K."/>
            <person name="Roh H."/>
        </authorList>
    </citation>
    <scope>NUCLEOTIDE SEQUENCE [LARGE SCALE GENOMIC DNA]</scope>
    <source>
        <strain evidence="12">ChDC OS43</strain>
    </source>
</reference>
<name>A0A1Z4BQL4_9FLAO</name>
<keyword evidence="8 9" id="KW-0012">Acyltransferase</keyword>
<gene>
    <name evidence="11" type="ORF">CBG49_11090</name>
</gene>
<dbReference type="GO" id="GO:0042121">
    <property type="term" value="P:alginic acid biosynthetic process"/>
    <property type="evidence" value="ECO:0007669"/>
    <property type="project" value="InterPro"/>
</dbReference>
<dbReference type="PANTHER" id="PTHR13285">
    <property type="entry name" value="ACYLTRANSFERASE"/>
    <property type="match status" value="1"/>
</dbReference>
<dbReference type="PIRSF" id="PIRSF016636">
    <property type="entry name" value="AlgI_DltB"/>
    <property type="match status" value="1"/>
</dbReference>
<evidence type="ECO:0000256" key="7">
    <source>
        <dbReference type="ARBA" id="ARBA00023136"/>
    </source>
</evidence>
<feature type="transmembrane region" description="Helical" evidence="10">
    <location>
        <begin position="443"/>
        <end position="467"/>
    </location>
</feature>
<dbReference type="KEGG" id="capn:CBG49_11090"/>
<feature type="transmembrane region" description="Helical" evidence="10">
    <location>
        <begin position="106"/>
        <end position="125"/>
    </location>
</feature>
<accession>A0A1Z4BQL4</accession>
<comment type="similarity">
    <text evidence="2 9">Belongs to the membrane-bound acyltransferase family.</text>
</comment>
<dbReference type="Proteomes" id="UP000197007">
    <property type="component" value="Chromosome"/>
</dbReference>
<evidence type="ECO:0000256" key="8">
    <source>
        <dbReference type="ARBA" id="ARBA00023315"/>
    </source>
</evidence>
<keyword evidence="6 10" id="KW-1133">Transmembrane helix</keyword>
<keyword evidence="4 9" id="KW-0808">Transferase</keyword>
<dbReference type="InterPro" id="IPR028362">
    <property type="entry name" value="AlgI"/>
</dbReference>
<proteinExistence type="inferred from homology"/>
<dbReference type="Pfam" id="PF03062">
    <property type="entry name" value="MBOAT"/>
    <property type="match status" value="1"/>
</dbReference>
<dbReference type="EMBL" id="CP022022">
    <property type="protein sequence ID" value="ASF43576.1"/>
    <property type="molecule type" value="Genomic_DNA"/>
</dbReference>